<dbReference type="PANTHER" id="PTHR45787:SF1">
    <property type="entry name" value="LIM ZINC-BINDING DOMAIN-CONTAINING PROTEIN"/>
    <property type="match status" value="1"/>
</dbReference>
<dbReference type="PANTHER" id="PTHR45787">
    <property type="entry name" value="LD11652P"/>
    <property type="match status" value="1"/>
</dbReference>
<reference evidence="7 8" key="1">
    <citation type="submission" date="2022-01" db="EMBL/GenBank/DDBJ databases">
        <title>A chromosomal length assembly of Cordylochernes scorpioides.</title>
        <authorList>
            <person name="Zeh D."/>
            <person name="Zeh J."/>
        </authorList>
    </citation>
    <scope>NUCLEOTIDE SEQUENCE [LARGE SCALE GENOMIC DNA]</scope>
    <source>
        <strain evidence="7">IN4F17</strain>
        <tissue evidence="7">Whole Body</tissue>
    </source>
</reference>
<protein>
    <submittedName>
        <fullName evidence="7">LMO1</fullName>
    </submittedName>
</protein>
<organism evidence="7 8">
    <name type="scientific">Cordylochernes scorpioides</name>
    <dbReference type="NCBI Taxonomy" id="51811"/>
    <lineage>
        <taxon>Eukaryota</taxon>
        <taxon>Metazoa</taxon>
        <taxon>Ecdysozoa</taxon>
        <taxon>Arthropoda</taxon>
        <taxon>Chelicerata</taxon>
        <taxon>Arachnida</taxon>
        <taxon>Pseudoscorpiones</taxon>
        <taxon>Cheliferoidea</taxon>
        <taxon>Chernetidae</taxon>
        <taxon>Cordylochernes</taxon>
    </lineage>
</organism>
<evidence type="ECO:0000313" key="7">
    <source>
        <dbReference type="EMBL" id="UYV75325.1"/>
    </source>
</evidence>
<name>A0ABY6L2F5_9ARAC</name>
<accession>A0ABY6L2F5</accession>
<keyword evidence="1 5" id="KW-0479">Metal-binding</keyword>
<dbReference type="Gene3D" id="2.10.110.10">
    <property type="entry name" value="Cysteine Rich Protein"/>
    <property type="match status" value="1"/>
</dbReference>
<evidence type="ECO:0000256" key="4">
    <source>
        <dbReference type="ARBA" id="ARBA00023038"/>
    </source>
</evidence>
<keyword evidence="2" id="KW-0677">Repeat</keyword>
<dbReference type="InterPro" id="IPR001781">
    <property type="entry name" value="Znf_LIM"/>
</dbReference>
<dbReference type="PROSITE" id="PS00478">
    <property type="entry name" value="LIM_DOMAIN_1"/>
    <property type="match status" value="1"/>
</dbReference>
<dbReference type="CDD" id="cd09388">
    <property type="entry name" value="LIM1_LMO1_LMO3"/>
    <property type="match status" value="1"/>
</dbReference>
<evidence type="ECO:0000256" key="5">
    <source>
        <dbReference type="PROSITE-ProRule" id="PRU00125"/>
    </source>
</evidence>
<evidence type="ECO:0000256" key="1">
    <source>
        <dbReference type="ARBA" id="ARBA00022723"/>
    </source>
</evidence>
<dbReference type="PROSITE" id="PS50023">
    <property type="entry name" value="LIM_DOMAIN_2"/>
    <property type="match status" value="1"/>
</dbReference>
<dbReference type="Proteomes" id="UP001235939">
    <property type="component" value="Chromosome 12"/>
</dbReference>
<sequence length="191" mass="21873">MSVCRRAAEIMEPQVEQRRAGPGPPAEGPECMGCQKPIRERYLLKALEQFWHEDCLKCACCDCRLGEVGSTLFTKANLILSYNDILTMINRHHVVEEKTIAKFFFFTYCFVKVVDRETIRLDMALVKILCTEAIRNDRPLLSLQQDHPSLRDGDAGEGKRLPSRMFRLSAMQPQVSDWASNKHPFCSIHTI</sequence>
<evidence type="ECO:0000256" key="3">
    <source>
        <dbReference type="ARBA" id="ARBA00022833"/>
    </source>
</evidence>
<dbReference type="InterPro" id="IPR050945">
    <property type="entry name" value="LMO_RBTN_TF"/>
</dbReference>
<dbReference type="SUPFAM" id="SSF57716">
    <property type="entry name" value="Glucocorticoid receptor-like (DNA-binding domain)"/>
    <property type="match status" value="2"/>
</dbReference>
<keyword evidence="3 5" id="KW-0862">Zinc</keyword>
<feature type="domain" description="LIM zinc-binding" evidence="6">
    <location>
        <begin position="29"/>
        <end position="91"/>
    </location>
</feature>
<dbReference type="SMART" id="SM00132">
    <property type="entry name" value="LIM"/>
    <property type="match status" value="1"/>
</dbReference>
<evidence type="ECO:0000313" key="8">
    <source>
        <dbReference type="Proteomes" id="UP001235939"/>
    </source>
</evidence>
<dbReference type="Pfam" id="PF00412">
    <property type="entry name" value="LIM"/>
    <property type="match status" value="1"/>
</dbReference>
<dbReference type="EMBL" id="CP092874">
    <property type="protein sequence ID" value="UYV75325.1"/>
    <property type="molecule type" value="Genomic_DNA"/>
</dbReference>
<evidence type="ECO:0000259" key="6">
    <source>
        <dbReference type="PROSITE" id="PS50023"/>
    </source>
</evidence>
<proteinExistence type="predicted"/>
<gene>
    <name evidence="7" type="ORF">LAZ67_12003517</name>
</gene>
<keyword evidence="8" id="KW-1185">Reference proteome</keyword>
<keyword evidence="4 5" id="KW-0440">LIM domain</keyword>
<evidence type="ECO:0000256" key="2">
    <source>
        <dbReference type="ARBA" id="ARBA00022737"/>
    </source>
</evidence>